<protein>
    <submittedName>
        <fullName evidence="2">Trk system potassium uptake protein TrkA</fullName>
    </submittedName>
</protein>
<dbReference type="InterPro" id="IPR050721">
    <property type="entry name" value="Trk_Ktr_HKT_K-transport"/>
</dbReference>
<organism evidence="2 3">
    <name type="scientific">Salipiger aestuarii</name>
    <dbReference type="NCBI Taxonomy" id="568098"/>
    <lineage>
        <taxon>Bacteria</taxon>
        <taxon>Pseudomonadati</taxon>
        <taxon>Pseudomonadota</taxon>
        <taxon>Alphaproteobacteria</taxon>
        <taxon>Rhodobacterales</taxon>
        <taxon>Roseobacteraceae</taxon>
        <taxon>Salipiger</taxon>
    </lineage>
</organism>
<dbReference type="OrthoDB" id="9781411at2"/>
<dbReference type="SUPFAM" id="SSF116726">
    <property type="entry name" value="TrkA C-terminal domain-like"/>
    <property type="match status" value="1"/>
</dbReference>
<dbReference type="Gene3D" id="3.40.50.720">
    <property type="entry name" value="NAD(P)-binding Rossmann-like Domain"/>
    <property type="match status" value="1"/>
</dbReference>
<sequence>MARPQTSFVVIGLGGFGSTVAQELIRFGNHVMGIDTNEKLVSRHADTLTSSAILDSTDDAALREAGVDRYGVALVAIGTNIEASILTTMNLRLLGVEKIWVKAISRTHHRILSKLGVDRVILPEQEMGRHTAQMLNNPSIQDYMTLGNGYSVVNVVLPERHEGTTPEKLRIDESRGLRLIGMMRGTEFMPCTDPRRVLCRDDRLIIMGKRAELRAFGDAL</sequence>
<dbReference type="AlphaFoldDB" id="A0A327XP43"/>
<dbReference type="Gene3D" id="3.30.70.1450">
    <property type="entry name" value="Regulator of K+ conductance, C-terminal domain"/>
    <property type="match status" value="1"/>
</dbReference>
<dbReference type="InterPro" id="IPR003148">
    <property type="entry name" value="RCK_N"/>
</dbReference>
<dbReference type="RefSeq" id="WP_009502967.1">
    <property type="nucleotide sequence ID" value="NZ_LIGK01000060.1"/>
</dbReference>
<evidence type="ECO:0000313" key="2">
    <source>
        <dbReference type="EMBL" id="RAK10483.1"/>
    </source>
</evidence>
<name>A0A327XP43_9RHOB</name>
<evidence type="ECO:0000259" key="1">
    <source>
        <dbReference type="PROSITE" id="PS51201"/>
    </source>
</evidence>
<dbReference type="EMBL" id="QLMG01000055">
    <property type="protein sequence ID" value="RAK10483.1"/>
    <property type="molecule type" value="Genomic_DNA"/>
</dbReference>
<dbReference type="PANTHER" id="PTHR43833">
    <property type="entry name" value="POTASSIUM CHANNEL PROTEIN 2-RELATED-RELATED"/>
    <property type="match status" value="1"/>
</dbReference>
<dbReference type="InterPro" id="IPR036721">
    <property type="entry name" value="RCK_C_sf"/>
</dbReference>
<dbReference type="PROSITE" id="PS51201">
    <property type="entry name" value="RCK_N"/>
    <property type="match status" value="1"/>
</dbReference>
<dbReference type="Proteomes" id="UP000249165">
    <property type="component" value="Unassembled WGS sequence"/>
</dbReference>
<comment type="caution">
    <text evidence="2">The sequence shown here is derived from an EMBL/GenBank/DDBJ whole genome shotgun (WGS) entry which is preliminary data.</text>
</comment>
<dbReference type="Pfam" id="PF02254">
    <property type="entry name" value="TrkA_N"/>
    <property type="match status" value="1"/>
</dbReference>
<dbReference type="GO" id="GO:0006813">
    <property type="term" value="P:potassium ion transport"/>
    <property type="evidence" value="ECO:0007669"/>
    <property type="project" value="InterPro"/>
</dbReference>
<reference evidence="2 3" key="1">
    <citation type="submission" date="2018-06" db="EMBL/GenBank/DDBJ databases">
        <title>Genomic Encyclopedia of Archaeal and Bacterial Type Strains, Phase II (KMG-II): from individual species to whole genera.</title>
        <authorList>
            <person name="Goeker M."/>
        </authorList>
    </citation>
    <scope>NUCLEOTIDE SEQUENCE [LARGE SCALE GENOMIC DNA]</scope>
    <source>
        <strain evidence="2 3">DSM 22011</strain>
    </source>
</reference>
<dbReference type="InterPro" id="IPR036291">
    <property type="entry name" value="NAD(P)-bd_dom_sf"/>
</dbReference>
<gene>
    <name evidence="2" type="ORF">ATI53_105524</name>
</gene>
<evidence type="ECO:0000313" key="3">
    <source>
        <dbReference type="Proteomes" id="UP000249165"/>
    </source>
</evidence>
<dbReference type="PANTHER" id="PTHR43833:SF7">
    <property type="entry name" value="KTR SYSTEM POTASSIUM UPTAKE PROTEIN C"/>
    <property type="match status" value="1"/>
</dbReference>
<dbReference type="SUPFAM" id="SSF51735">
    <property type="entry name" value="NAD(P)-binding Rossmann-fold domains"/>
    <property type="match status" value="1"/>
</dbReference>
<proteinExistence type="predicted"/>
<feature type="domain" description="RCK N-terminal" evidence="1">
    <location>
        <begin position="5"/>
        <end position="121"/>
    </location>
</feature>
<keyword evidence="3" id="KW-1185">Reference proteome</keyword>
<accession>A0A327XP43</accession>